<feature type="region of interest" description="Disordered" evidence="4">
    <location>
        <begin position="192"/>
        <end position="228"/>
    </location>
</feature>
<proteinExistence type="inferred from homology"/>
<evidence type="ECO:0000256" key="1">
    <source>
        <dbReference type="ARBA" id="ARBA00022490"/>
    </source>
</evidence>
<dbReference type="InterPro" id="IPR029063">
    <property type="entry name" value="SAM-dependent_MTases_sf"/>
</dbReference>
<protein>
    <submittedName>
        <fullName evidence="5">Unannotated protein</fullName>
    </submittedName>
</protein>
<dbReference type="GO" id="GO:0070043">
    <property type="term" value="F:rRNA (guanine-N7-)-methyltransferase activity"/>
    <property type="evidence" value="ECO:0007669"/>
    <property type="project" value="TreeGrafter"/>
</dbReference>
<dbReference type="GO" id="GO:0005829">
    <property type="term" value="C:cytosol"/>
    <property type="evidence" value="ECO:0007669"/>
    <property type="project" value="TreeGrafter"/>
</dbReference>
<evidence type="ECO:0000256" key="3">
    <source>
        <dbReference type="ARBA" id="ARBA00022679"/>
    </source>
</evidence>
<evidence type="ECO:0000256" key="2">
    <source>
        <dbReference type="ARBA" id="ARBA00022552"/>
    </source>
</evidence>
<dbReference type="SUPFAM" id="SSF53335">
    <property type="entry name" value="S-adenosyl-L-methionine-dependent methyltransferases"/>
    <property type="match status" value="1"/>
</dbReference>
<dbReference type="NCBIfam" id="TIGR00138">
    <property type="entry name" value="rsmG_gidB"/>
    <property type="match status" value="1"/>
</dbReference>
<dbReference type="PANTHER" id="PTHR31760:SF0">
    <property type="entry name" value="S-ADENOSYL-L-METHIONINE-DEPENDENT METHYLTRANSFERASES SUPERFAMILY PROTEIN"/>
    <property type="match status" value="1"/>
</dbReference>
<accession>A0A6J7CN52</accession>
<keyword evidence="1" id="KW-0963">Cytoplasm</keyword>
<reference evidence="5" key="1">
    <citation type="submission" date="2020-05" db="EMBL/GenBank/DDBJ databases">
        <authorList>
            <person name="Chiriac C."/>
            <person name="Salcher M."/>
            <person name="Ghai R."/>
            <person name="Kavagutti S V."/>
        </authorList>
    </citation>
    <scope>NUCLEOTIDE SEQUENCE</scope>
</reference>
<evidence type="ECO:0000256" key="4">
    <source>
        <dbReference type="SAM" id="MobiDB-lite"/>
    </source>
</evidence>
<organism evidence="5">
    <name type="scientific">freshwater metagenome</name>
    <dbReference type="NCBI Taxonomy" id="449393"/>
    <lineage>
        <taxon>unclassified sequences</taxon>
        <taxon>metagenomes</taxon>
        <taxon>ecological metagenomes</taxon>
    </lineage>
</organism>
<evidence type="ECO:0000313" key="5">
    <source>
        <dbReference type="EMBL" id="CAB4858445.1"/>
    </source>
</evidence>
<dbReference type="PANTHER" id="PTHR31760">
    <property type="entry name" value="S-ADENOSYL-L-METHIONINE-DEPENDENT METHYLTRANSFERASES SUPERFAMILY PROTEIN"/>
    <property type="match status" value="1"/>
</dbReference>
<feature type="compositionally biased region" description="Basic residues" evidence="4">
    <location>
        <begin position="219"/>
        <end position="228"/>
    </location>
</feature>
<keyword evidence="3" id="KW-0808">Transferase</keyword>
<keyword evidence="2" id="KW-0698">rRNA processing</keyword>
<dbReference type="AlphaFoldDB" id="A0A6J7CN52"/>
<sequence>MERLQELAREHTLPAAAPEQLDLLLRLLAQSPHALTSVRDPDRAVEVHIADSLSGLSAPELRSTLQIADLGSGGGFPGLVLAVALPQARVTLVESVSKKAEFLREAAIAMDLRNVAVVVARAEAWPEGLGASGAVTARALAPLGVLLEYAAPLLHQGGALVAWKGRRDDAEESVAVRAALELGMSRPEYRPLASGEAERHLCLSTKESPTPDRYPRRTGVAHKRPLGA</sequence>
<name>A0A6J7CN52_9ZZZZ</name>
<dbReference type="InterPro" id="IPR003682">
    <property type="entry name" value="rRNA_ssu_MeTfrase_G"/>
</dbReference>
<gene>
    <name evidence="5" type="ORF">UFOPK3423_00097</name>
</gene>
<dbReference type="Pfam" id="PF02527">
    <property type="entry name" value="GidB"/>
    <property type="match status" value="1"/>
</dbReference>
<dbReference type="HAMAP" id="MF_00074">
    <property type="entry name" value="16SrRNA_methyltr_G"/>
    <property type="match status" value="1"/>
</dbReference>
<dbReference type="EMBL" id="CAFBLQ010000005">
    <property type="protein sequence ID" value="CAB4858445.1"/>
    <property type="molecule type" value="Genomic_DNA"/>
</dbReference>
<dbReference type="Gene3D" id="3.40.50.150">
    <property type="entry name" value="Vaccinia Virus protein VP39"/>
    <property type="match status" value="1"/>
</dbReference>